<feature type="compositionally biased region" description="Basic and acidic residues" evidence="1">
    <location>
        <begin position="1"/>
        <end position="27"/>
    </location>
</feature>
<keyword evidence="4" id="KW-1185">Reference proteome</keyword>
<organism evidence="3 4">
    <name type="scientific">Parablautia intestinalis</name>
    <dbReference type="NCBI Taxonomy" id="2320100"/>
    <lineage>
        <taxon>Bacteria</taxon>
        <taxon>Bacillati</taxon>
        <taxon>Bacillota</taxon>
        <taxon>Clostridia</taxon>
        <taxon>Lachnospirales</taxon>
        <taxon>Lachnospiraceae</taxon>
        <taxon>Parablautia</taxon>
    </lineage>
</organism>
<proteinExistence type="predicted"/>
<dbReference type="AlphaFoldDB" id="A0A3A9ASH1"/>
<sequence>MDEMQKDSQQEMSDKTAKENKEKDEKSSSGSVFEGLYDRLPDISVRSVDRFIILCVIALIVVILVGVLRANHVL</sequence>
<evidence type="ECO:0000313" key="3">
    <source>
        <dbReference type="EMBL" id="RKI90493.1"/>
    </source>
</evidence>
<keyword evidence="2" id="KW-1133">Transmembrane helix</keyword>
<feature type="region of interest" description="Disordered" evidence="1">
    <location>
        <begin position="1"/>
        <end position="32"/>
    </location>
</feature>
<keyword evidence="2" id="KW-0812">Transmembrane</keyword>
<accession>A0A3A9ASH1</accession>
<dbReference type="EMBL" id="RAYQ01000014">
    <property type="protein sequence ID" value="RKI90493.1"/>
    <property type="molecule type" value="Genomic_DNA"/>
</dbReference>
<dbReference type="RefSeq" id="WP_120470730.1">
    <property type="nucleotide sequence ID" value="NZ_CATAJS010000043.1"/>
</dbReference>
<evidence type="ECO:0000313" key="4">
    <source>
        <dbReference type="Proteomes" id="UP000280696"/>
    </source>
</evidence>
<protein>
    <submittedName>
        <fullName evidence="3">Uncharacterized protein</fullName>
    </submittedName>
</protein>
<feature type="transmembrane region" description="Helical" evidence="2">
    <location>
        <begin position="51"/>
        <end position="70"/>
    </location>
</feature>
<keyword evidence="2" id="KW-0472">Membrane</keyword>
<reference evidence="3 4" key="1">
    <citation type="submission" date="2018-09" db="EMBL/GenBank/DDBJ databases">
        <title>Murine metabolic-syndrome-specific gut microbial biobank.</title>
        <authorList>
            <person name="Liu C."/>
        </authorList>
    </citation>
    <scope>NUCLEOTIDE SEQUENCE [LARGE SCALE GENOMIC DNA]</scope>
    <source>
        <strain evidence="3 4">0.1xD8-82</strain>
    </source>
</reference>
<dbReference type="Proteomes" id="UP000280696">
    <property type="component" value="Unassembled WGS sequence"/>
</dbReference>
<evidence type="ECO:0000256" key="1">
    <source>
        <dbReference type="SAM" id="MobiDB-lite"/>
    </source>
</evidence>
<comment type="caution">
    <text evidence="3">The sequence shown here is derived from an EMBL/GenBank/DDBJ whole genome shotgun (WGS) entry which is preliminary data.</text>
</comment>
<evidence type="ECO:0000256" key="2">
    <source>
        <dbReference type="SAM" id="Phobius"/>
    </source>
</evidence>
<name>A0A3A9ASH1_9FIRM</name>
<gene>
    <name evidence="3" type="ORF">D7V94_13795</name>
</gene>